<evidence type="ECO:0000259" key="2">
    <source>
        <dbReference type="Pfam" id="PF01137"/>
    </source>
</evidence>
<evidence type="ECO:0000256" key="1">
    <source>
        <dbReference type="SAM" id="MobiDB-lite"/>
    </source>
</evidence>
<feature type="region of interest" description="Disordered" evidence="1">
    <location>
        <begin position="134"/>
        <end position="153"/>
    </location>
</feature>
<dbReference type="SUPFAM" id="SSF55205">
    <property type="entry name" value="EPT/RTPC-like"/>
    <property type="match status" value="1"/>
</dbReference>
<dbReference type="EMBL" id="ML119061">
    <property type="protein sequence ID" value="ROT35435.1"/>
    <property type="molecule type" value="Genomic_DNA"/>
</dbReference>
<protein>
    <submittedName>
        <fullName evidence="3">EPT/RTPC-like protein</fullName>
    </submittedName>
</protein>
<dbReference type="STRING" id="1314773.A0A3N2PLN3"/>
<dbReference type="PANTHER" id="PTHR11096:SF0">
    <property type="entry name" value="RNA 3'-TERMINAL PHOSPHATE CYCLASE"/>
    <property type="match status" value="1"/>
</dbReference>
<reference evidence="3 4" key="1">
    <citation type="journal article" date="2018" name="Mol. Ecol.">
        <title>The obligate alkalophilic soda-lake fungus Sodiomyces alkalinus has shifted to a protein diet.</title>
        <authorList>
            <person name="Grum-Grzhimaylo A.A."/>
            <person name="Falkoski D.L."/>
            <person name="van den Heuvel J."/>
            <person name="Valero-Jimenez C.A."/>
            <person name="Min B."/>
            <person name="Choi I.G."/>
            <person name="Lipzen A."/>
            <person name="Daum C.G."/>
            <person name="Aanen D.K."/>
            <person name="Tsang A."/>
            <person name="Henrissat B."/>
            <person name="Bilanenko E.N."/>
            <person name="de Vries R.P."/>
            <person name="van Kan J.A.L."/>
            <person name="Grigoriev I.V."/>
            <person name="Debets A.J.M."/>
        </authorList>
    </citation>
    <scope>NUCLEOTIDE SEQUENCE [LARGE SCALE GENOMIC DNA]</scope>
    <source>
        <strain evidence="3 4">F11</strain>
    </source>
</reference>
<dbReference type="OrthoDB" id="25029at2759"/>
<gene>
    <name evidence="3" type="ORF">SODALDRAFT_328776</name>
</gene>
<keyword evidence="4" id="KW-1185">Reference proteome</keyword>
<sequence>MRVKVKQNKPIDIDGRTGEGGGQLVRVAIALSAVTGQPVRITNIRGNRPRGGGLKSQHATAIEYLSSATSATTSGLSVGSKTLTFHPSTSPSPILAASRYISIAADSPSASALLIFQAVLPYLIFRGSVSFDNDTDREAKEEREDGAGPKAEQEPITLTISGGSNVSFAPSWEYADQVLLPALRSRFGLQIEGQLLRRGWSLGPKSQGAVRFRIVPLQRGQSLQPRHDATSLAAKVFTAADDDPVITRVDVSVITPAYTHDEFTLHLTDQLGARFPGADVEFKVLEDSGDGARVYVLLVARSRPVRDGDEDVDLRWGRDVLTSIPKKGGKAAAQKFSSLLVRKLVAQLGEEVDKRCVCDQYLEDQLVVFQALAQGTTSCPRFDAPEEDVDGTEDNGVKRVTRSMEGLGLENERLRKDKTHDPFGLGTLHSQTARWVASEMLPGVEWYNKGTICKAIGLSAGGMNSMNLDSWAVPP</sequence>
<dbReference type="InterPro" id="IPR000228">
    <property type="entry name" value="RNA3'_term_phos_cyc"/>
</dbReference>
<evidence type="ECO:0000313" key="4">
    <source>
        <dbReference type="Proteomes" id="UP000272025"/>
    </source>
</evidence>
<dbReference type="InterPro" id="IPR037136">
    <property type="entry name" value="RNA3'_phos_cyclase_dom_sf"/>
</dbReference>
<evidence type="ECO:0000313" key="3">
    <source>
        <dbReference type="EMBL" id="ROT35435.1"/>
    </source>
</evidence>
<dbReference type="GeneID" id="39579252"/>
<dbReference type="Gene3D" id="3.65.10.20">
    <property type="entry name" value="RNA 3'-terminal phosphate cyclase domain"/>
    <property type="match status" value="1"/>
</dbReference>
<accession>A0A3N2PLN3</accession>
<dbReference type="InterPro" id="IPR036553">
    <property type="entry name" value="RPTC_insert"/>
</dbReference>
<dbReference type="GO" id="GO:0005634">
    <property type="term" value="C:nucleus"/>
    <property type="evidence" value="ECO:0007669"/>
    <property type="project" value="TreeGrafter"/>
</dbReference>
<feature type="domain" description="RNA 3'-terminal phosphate cyclase" evidence="2">
    <location>
        <begin position="18"/>
        <end position="377"/>
    </location>
</feature>
<dbReference type="InterPro" id="IPR013792">
    <property type="entry name" value="RNA3'P_cycl/enolpyr_Trfase_a/b"/>
</dbReference>
<dbReference type="InterPro" id="IPR023797">
    <property type="entry name" value="RNA3'_phos_cyclase_dom"/>
</dbReference>
<name>A0A3N2PLN3_SODAK</name>
<dbReference type="Gene3D" id="3.30.360.20">
    <property type="entry name" value="RNA 3'-terminal phosphate cyclase, insert domain"/>
    <property type="match status" value="1"/>
</dbReference>
<dbReference type="Pfam" id="PF01137">
    <property type="entry name" value="RTC"/>
    <property type="match status" value="1"/>
</dbReference>
<proteinExistence type="predicted"/>
<dbReference type="Proteomes" id="UP000272025">
    <property type="component" value="Unassembled WGS sequence"/>
</dbReference>
<dbReference type="PANTHER" id="PTHR11096">
    <property type="entry name" value="RNA 3' TERMINAL PHOSPHATE CYCLASE"/>
    <property type="match status" value="1"/>
</dbReference>
<dbReference type="RefSeq" id="XP_028463241.1">
    <property type="nucleotide sequence ID" value="XM_028610774.1"/>
</dbReference>
<organism evidence="3 4">
    <name type="scientific">Sodiomyces alkalinus (strain CBS 110278 / VKM F-3762 / F11)</name>
    <name type="common">Alkaliphilic filamentous fungus</name>
    <dbReference type="NCBI Taxonomy" id="1314773"/>
    <lineage>
        <taxon>Eukaryota</taxon>
        <taxon>Fungi</taxon>
        <taxon>Dikarya</taxon>
        <taxon>Ascomycota</taxon>
        <taxon>Pezizomycotina</taxon>
        <taxon>Sordariomycetes</taxon>
        <taxon>Hypocreomycetidae</taxon>
        <taxon>Glomerellales</taxon>
        <taxon>Plectosphaerellaceae</taxon>
        <taxon>Sodiomyces</taxon>
    </lineage>
</organism>
<dbReference type="AlphaFoldDB" id="A0A3N2PLN3"/>
<dbReference type="GO" id="GO:0003963">
    <property type="term" value="F:RNA-3'-phosphate cyclase activity"/>
    <property type="evidence" value="ECO:0007669"/>
    <property type="project" value="TreeGrafter"/>
</dbReference>
<dbReference type="GO" id="GO:0006396">
    <property type="term" value="P:RNA processing"/>
    <property type="evidence" value="ECO:0007669"/>
    <property type="project" value="InterPro"/>
</dbReference>